<dbReference type="InterPro" id="IPR021497">
    <property type="entry name" value="GTA_holin_3TM"/>
</dbReference>
<name>A0ABV2SCF2_9GAMM</name>
<dbReference type="Proteomes" id="UP001549366">
    <property type="component" value="Unassembled WGS sequence"/>
</dbReference>
<dbReference type="Pfam" id="PF11351">
    <property type="entry name" value="GTA_holin_3TM"/>
    <property type="match status" value="1"/>
</dbReference>
<keyword evidence="2" id="KW-1185">Reference proteome</keyword>
<proteinExistence type="predicted"/>
<comment type="caution">
    <text evidence="1">The sequence shown here is derived from an EMBL/GenBank/DDBJ whole genome shotgun (WGS) entry which is preliminary data.</text>
</comment>
<gene>
    <name evidence="1" type="ORF">V5J35_000632</name>
</gene>
<evidence type="ECO:0008006" key="3">
    <source>
        <dbReference type="Google" id="ProtNLM"/>
    </source>
</evidence>
<dbReference type="RefSeq" id="WP_354009864.1">
    <property type="nucleotide sequence ID" value="NZ_JBEWTA010000001.1"/>
</dbReference>
<evidence type="ECO:0000313" key="2">
    <source>
        <dbReference type="Proteomes" id="UP001549366"/>
    </source>
</evidence>
<sequence length="122" mass="13622">MSWAATIPLLGKVIDKVFPDAENRDQVKVILAEMMINGELDELAKQAGVIQAEAKGESWLQRCWRPIVMLVFTALVVCRWLGWSAPDLSPEIELKLFNIIQLGIGGYIASRGLEKVARTWKG</sequence>
<dbReference type="EMBL" id="JBEWTB010000002">
    <property type="protein sequence ID" value="MET4755440.1"/>
    <property type="molecule type" value="Genomic_DNA"/>
</dbReference>
<protein>
    <recommendedName>
        <fullName evidence="3">Holin</fullName>
    </recommendedName>
</protein>
<accession>A0ABV2SCF2</accession>
<reference evidence="1 2" key="1">
    <citation type="submission" date="2024-06" db="EMBL/GenBank/DDBJ databases">
        <title>Genomic Encyclopedia of Type Strains, Phase V (KMG-V): Genome sequencing to study the core and pangenomes of soil and plant-associated prokaryotes.</title>
        <authorList>
            <person name="Whitman W."/>
        </authorList>
    </citation>
    <scope>NUCLEOTIDE SEQUENCE [LARGE SCALE GENOMIC DNA]</scope>
    <source>
        <strain evidence="1 2">NE40</strain>
    </source>
</reference>
<evidence type="ECO:0000313" key="1">
    <source>
        <dbReference type="EMBL" id="MET4755440.1"/>
    </source>
</evidence>
<organism evidence="1 2">
    <name type="scientific">Endozoicomonas lisbonensis</name>
    <dbReference type="NCBI Taxonomy" id="3120522"/>
    <lineage>
        <taxon>Bacteria</taxon>
        <taxon>Pseudomonadati</taxon>
        <taxon>Pseudomonadota</taxon>
        <taxon>Gammaproteobacteria</taxon>
        <taxon>Oceanospirillales</taxon>
        <taxon>Endozoicomonadaceae</taxon>
        <taxon>Endozoicomonas</taxon>
    </lineage>
</organism>